<evidence type="ECO:0000256" key="1">
    <source>
        <dbReference type="SAM" id="Phobius"/>
    </source>
</evidence>
<dbReference type="EMBL" id="JAYLVJ010000024">
    <property type="protein sequence ID" value="MEO1756221.1"/>
    <property type="molecule type" value="Genomic_DNA"/>
</dbReference>
<accession>A0ABV0E0W4</accession>
<protein>
    <submittedName>
        <fullName evidence="2">Uncharacterized protein</fullName>
    </submittedName>
</protein>
<sequence length="44" mass="4774">MAVGGGPSPEQYAKMTKAQKTGYWIGVAVVFGFIGALFIKKMFF</sequence>
<feature type="transmembrane region" description="Helical" evidence="1">
    <location>
        <begin position="21"/>
        <end position="39"/>
    </location>
</feature>
<proteinExistence type="predicted"/>
<dbReference type="RefSeq" id="WP_257841647.1">
    <property type="nucleotide sequence ID" value="NZ_CADFFV010000056.1"/>
</dbReference>
<keyword evidence="3" id="KW-1185">Reference proteome</keyword>
<name>A0ABV0E0W4_9BURK</name>
<evidence type="ECO:0000313" key="3">
    <source>
        <dbReference type="Proteomes" id="UP001462961"/>
    </source>
</evidence>
<organism evidence="2 3">
    <name type="scientific">Paraburkholderia caribensis</name>
    <dbReference type="NCBI Taxonomy" id="75105"/>
    <lineage>
        <taxon>Bacteria</taxon>
        <taxon>Pseudomonadati</taxon>
        <taxon>Pseudomonadota</taxon>
        <taxon>Betaproteobacteria</taxon>
        <taxon>Burkholderiales</taxon>
        <taxon>Burkholderiaceae</taxon>
        <taxon>Paraburkholderia</taxon>
    </lineage>
</organism>
<comment type="caution">
    <text evidence="2">The sequence shown here is derived from an EMBL/GenBank/DDBJ whole genome shotgun (WGS) entry which is preliminary data.</text>
</comment>
<keyword evidence="1" id="KW-0812">Transmembrane</keyword>
<keyword evidence="1" id="KW-1133">Transmembrane helix</keyword>
<keyword evidence="1" id="KW-0472">Membrane</keyword>
<dbReference type="Proteomes" id="UP001462961">
    <property type="component" value="Unassembled WGS sequence"/>
</dbReference>
<reference evidence="2 3" key="1">
    <citation type="submission" date="2024-01" db="EMBL/GenBank/DDBJ databases">
        <title>The diversity of rhizobia nodulating Mimosa spp. in eleven states of Brazil covering several biomes is determined by host plant, location, and edaphic factors.</title>
        <authorList>
            <person name="Rouws L."/>
            <person name="Barauna A."/>
            <person name="Beukes C."/>
            <person name="De Faria S.M."/>
            <person name="Gross E."/>
            <person name="Dos Reis Junior F.B."/>
            <person name="Simon M."/>
            <person name="Maluk M."/>
            <person name="Odee D.W."/>
            <person name="Kenicer G."/>
            <person name="Young J.P.W."/>
            <person name="Reis V.M."/>
            <person name="Zilli J."/>
            <person name="James E.K."/>
        </authorList>
    </citation>
    <scope>NUCLEOTIDE SEQUENCE [LARGE SCALE GENOMIC DNA]</scope>
    <source>
        <strain evidence="2 3">JHI1651</strain>
    </source>
</reference>
<gene>
    <name evidence="2" type="ORF">VOI32_20045</name>
</gene>
<evidence type="ECO:0000313" key="2">
    <source>
        <dbReference type="EMBL" id="MEO1756221.1"/>
    </source>
</evidence>